<sequence length="161" mass="18299">MGRDVECIPYLEKPIVLVDADACPVKNEIRQISRQYGIPVKFIASYAHYHQNDDVNEWKFVDPDKESADLYIVNHSQKGDCVVTQDMGLAASIVPKGVHAITPRGKVINDKDLDSILFFRYASIKARRGGERTRGPKKFTEQDRQKFCKEFEQILSKLAGI</sequence>
<protein>
    <recommendedName>
        <fullName evidence="2">UPF0178 protein SAMN05877753_10290</fullName>
    </recommendedName>
</protein>
<dbReference type="EMBL" id="OAOP01000002">
    <property type="protein sequence ID" value="SNX67886.1"/>
    <property type="molecule type" value="Genomic_DNA"/>
</dbReference>
<reference evidence="3 4" key="1">
    <citation type="submission" date="2017-08" db="EMBL/GenBank/DDBJ databases">
        <authorList>
            <person name="de Groot N.N."/>
        </authorList>
    </citation>
    <scope>NUCLEOTIDE SEQUENCE [LARGE SCALE GENOMIC DNA]</scope>
    <source>
        <strain evidence="3 4">JC228</strain>
    </source>
</reference>
<evidence type="ECO:0000313" key="4">
    <source>
        <dbReference type="Proteomes" id="UP000219546"/>
    </source>
</evidence>
<evidence type="ECO:0000313" key="3">
    <source>
        <dbReference type="EMBL" id="SNX67886.1"/>
    </source>
</evidence>
<gene>
    <name evidence="3" type="ORF">SAMN05877753_10290</name>
</gene>
<accession>A0A285CLJ1</accession>
<dbReference type="PANTHER" id="PTHR35146">
    <property type="entry name" value="UPF0178 PROTEIN YAII"/>
    <property type="match status" value="1"/>
</dbReference>
<comment type="similarity">
    <text evidence="1 2">Belongs to the UPF0178 family.</text>
</comment>
<dbReference type="Pfam" id="PF02639">
    <property type="entry name" value="DUF188"/>
    <property type="match status" value="1"/>
</dbReference>
<dbReference type="PANTHER" id="PTHR35146:SF1">
    <property type="entry name" value="UPF0178 PROTEIN YAII"/>
    <property type="match status" value="1"/>
</dbReference>
<keyword evidence="4" id="KW-1185">Reference proteome</keyword>
<name>A0A285CLJ1_9BACI</name>
<dbReference type="InterPro" id="IPR003791">
    <property type="entry name" value="UPF0178"/>
</dbReference>
<evidence type="ECO:0000256" key="1">
    <source>
        <dbReference type="ARBA" id="ARBA00008522"/>
    </source>
</evidence>
<dbReference type="RefSeq" id="WP_097157299.1">
    <property type="nucleotide sequence ID" value="NZ_JBEPMQ010000013.1"/>
</dbReference>
<dbReference type="HAMAP" id="MF_00489">
    <property type="entry name" value="UPF0178"/>
    <property type="match status" value="1"/>
</dbReference>
<proteinExistence type="inferred from homology"/>
<dbReference type="Proteomes" id="UP000219546">
    <property type="component" value="Unassembled WGS sequence"/>
</dbReference>
<organism evidence="3 4">
    <name type="scientific">Bacillus oleivorans</name>
    <dbReference type="NCBI Taxonomy" id="1448271"/>
    <lineage>
        <taxon>Bacteria</taxon>
        <taxon>Bacillati</taxon>
        <taxon>Bacillota</taxon>
        <taxon>Bacilli</taxon>
        <taxon>Bacillales</taxon>
        <taxon>Bacillaceae</taxon>
        <taxon>Bacillus</taxon>
    </lineage>
</organism>
<dbReference type="OrthoDB" id="9798918at2"/>
<dbReference type="AlphaFoldDB" id="A0A285CLJ1"/>
<evidence type="ECO:0000256" key="2">
    <source>
        <dbReference type="HAMAP-Rule" id="MF_00489"/>
    </source>
</evidence>